<proteinExistence type="inferred from homology"/>
<dbReference type="InterPro" id="IPR050250">
    <property type="entry name" value="Macrolide_Exporter_MacB"/>
</dbReference>
<dbReference type="GO" id="GO:0022857">
    <property type="term" value="F:transmembrane transporter activity"/>
    <property type="evidence" value="ECO:0007669"/>
    <property type="project" value="TreeGrafter"/>
</dbReference>
<organism evidence="10 11">
    <name type="scientific">Glutamicibacter arilaitensis</name>
    <dbReference type="NCBI Taxonomy" id="256701"/>
    <lineage>
        <taxon>Bacteria</taxon>
        <taxon>Bacillati</taxon>
        <taxon>Actinomycetota</taxon>
        <taxon>Actinomycetes</taxon>
        <taxon>Micrococcales</taxon>
        <taxon>Micrococcaceae</taxon>
        <taxon>Glutamicibacter</taxon>
    </lineage>
</organism>
<feature type="transmembrane region" description="Helical" evidence="7">
    <location>
        <begin position="373"/>
        <end position="401"/>
    </location>
</feature>
<reference evidence="10 11" key="1">
    <citation type="journal article" date="2017" name="Elife">
        <title>Extensive horizontal gene transfer in cheese-associated bacteria.</title>
        <authorList>
            <person name="Bonham K.S."/>
            <person name="Wolfe B.E."/>
            <person name="Dutton R.J."/>
        </authorList>
    </citation>
    <scope>NUCLEOTIDE SEQUENCE [LARGE SCALE GENOMIC DNA]</scope>
    <source>
        <strain evidence="10 11">JB182</strain>
    </source>
</reference>
<keyword evidence="3 7" id="KW-0812">Transmembrane</keyword>
<accession>A0A2N7S532</accession>
<dbReference type="PANTHER" id="PTHR30572">
    <property type="entry name" value="MEMBRANE COMPONENT OF TRANSPORTER-RELATED"/>
    <property type="match status" value="1"/>
</dbReference>
<feature type="transmembrane region" description="Helical" evidence="7">
    <location>
        <begin position="29"/>
        <end position="53"/>
    </location>
</feature>
<keyword evidence="5 7" id="KW-0472">Membrane</keyword>
<comment type="similarity">
    <text evidence="6">Belongs to the ABC-4 integral membrane protein family.</text>
</comment>
<evidence type="ECO:0000256" key="5">
    <source>
        <dbReference type="ARBA" id="ARBA00023136"/>
    </source>
</evidence>
<dbReference type="Proteomes" id="UP000235739">
    <property type="component" value="Unassembled WGS sequence"/>
</dbReference>
<comment type="caution">
    <text evidence="10">The sequence shown here is derived from an EMBL/GenBank/DDBJ whole genome shotgun (WGS) entry which is preliminary data.</text>
</comment>
<evidence type="ECO:0000256" key="4">
    <source>
        <dbReference type="ARBA" id="ARBA00022989"/>
    </source>
</evidence>
<feature type="domain" description="ABC3 transporter permease C-terminal" evidence="8">
    <location>
        <begin position="286"/>
        <end position="403"/>
    </location>
</feature>
<name>A0A2N7S532_9MICC</name>
<protein>
    <submittedName>
        <fullName evidence="10">ABC transporter permease</fullName>
    </submittedName>
</protein>
<evidence type="ECO:0000256" key="3">
    <source>
        <dbReference type="ARBA" id="ARBA00022692"/>
    </source>
</evidence>
<comment type="subcellular location">
    <subcellularLocation>
        <location evidence="1">Cell membrane</location>
        <topology evidence="1">Multi-pass membrane protein</topology>
    </subcellularLocation>
</comment>
<feature type="transmembrane region" description="Helical" evidence="7">
    <location>
        <begin position="326"/>
        <end position="353"/>
    </location>
</feature>
<evidence type="ECO:0000256" key="2">
    <source>
        <dbReference type="ARBA" id="ARBA00022475"/>
    </source>
</evidence>
<keyword evidence="4 7" id="KW-1133">Transmembrane helix</keyword>
<dbReference type="GO" id="GO:0005886">
    <property type="term" value="C:plasma membrane"/>
    <property type="evidence" value="ECO:0007669"/>
    <property type="project" value="UniProtKB-SubCell"/>
</dbReference>
<feature type="domain" description="MacB-like periplasmic core" evidence="9">
    <location>
        <begin position="30"/>
        <end position="216"/>
    </location>
</feature>
<evidence type="ECO:0000256" key="1">
    <source>
        <dbReference type="ARBA" id="ARBA00004651"/>
    </source>
</evidence>
<dbReference type="PANTHER" id="PTHR30572:SF4">
    <property type="entry name" value="ABC TRANSPORTER PERMEASE YTRF"/>
    <property type="match status" value="1"/>
</dbReference>
<dbReference type="RefSeq" id="WP_102597879.1">
    <property type="nucleotide sequence ID" value="NZ_JABUYH010000017.1"/>
</dbReference>
<evidence type="ECO:0000259" key="9">
    <source>
        <dbReference type="Pfam" id="PF12704"/>
    </source>
</evidence>
<evidence type="ECO:0000256" key="6">
    <source>
        <dbReference type="ARBA" id="ARBA00038076"/>
    </source>
</evidence>
<evidence type="ECO:0000313" key="11">
    <source>
        <dbReference type="Proteomes" id="UP000235739"/>
    </source>
</evidence>
<dbReference type="Pfam" id="PF02687">
    <property type="entry name" value="FtsX"/>
    <property type="match status" value="1"/>
</dbReference>
<evidence type="ECO:0000313" key="10">
    <source>
        <dbReference type="EMBL" id="PMQ21258.1"/>
    </source>
</evidence>
<dbReference type="Pfam" id="PF12704">
    <property type="entry name" value="MacB_PCD"/>
    <property type="match status" value="1"/>
</dbReference>
<evidence type="ECO:0000259" key="8">
    <source>
        <dbReference type="Pfam" id="PF02687"/>
    </source>
</evidence>
<keyword evidence="2" id="KW-1003">Cell membrane</keyword>
<evidence type="ECO:0000256" key="7">
    <source>
        <dbReference type="SAM" id="Phobius"/>
    </source>
</evidence>
<dbReference type="AlphaFoldDB" id="A0A2N7S532"/>
<sequence>MKSLTRLGTGFAAALLEAWQELRIHKLRVLLSLVGVTIAVASLTTALAGAGMARQMMTENLESEGRPAMIVVYAFDPNSDGGPAGNAQIDEAFQKTSDRFKVEYTTMMGRNYEQTASAQGMSVDAEVMVVDPDYAPMHRLVVTEGRWLEAEDARNLAPAAVVDRNFMKELGLEGHRLPLTVDLMSNGKAVSVTVIGTTKGTSYGMGGRLWMLPATYEHWFGSQAPLNEVSYKLWVPIEGSEELAMHFSQQMQAELPGLTVDAHREDYLMWGADESLKMLTMVVAGIAIIILLLGSLSLLNVAMVTMKQRIREVGIRRSFGATTGRVFFSVMMESVVATAVAGGIGVLISVALVSNETLLNMVMATELDQMPAFPIGAALLGMGVSIAVGALTGVLPALVAARVKIVDAIRV</sequence>
<feature type="transmembrane region" description="Helical" evidence="7">
    <location>
        <begin position="278"/>
        <end position="305"/>
    </location>
</feature>
<dbReference type="EMBL" id="PNQX01000001">
    <property type="protein sequence ID" value="PMQ21258.1"/>
    <property type="molecule type" value="Genomic_DNA"/>
</dbReference>
<dbReference type="InterPro" id="IPR025857">
    <property type="entry name" value="MacB_PCD"/>
</dbReference>
<gene>
    <name evidence="10" type="ORF">CIK84_06775</name>
</gene>
<dbReference type="InterPro" id="IPR003838">
    <property type="entry name" value="ABC3_permease_C"/>
</dbReference>